<feature type="transmembrane region" description="Helical" evidence="1">
    <location>
        <begin position="53"/>
        <end position="76"/>
    </location>
</feature>
<comment type="caution">
    <text evidence="2">The sequence shown here is derived from an EMBL/GenBank/DDBJ whole genome shotgun (WGS) entry which is preliminary data.</text>
</comment>
<dbReference type="EMBL" id="DXBY01000192">
    <property type="protein sequence ID" value="HIZ36345.1"/>
    <property type="molecule type" value="Genomic_DNA"/>
</dbReference>
<keyword evidence="1" id="KW-1133">Transmembrane helix</keyword>
<dbReference type="Proteomes" id="UP000824037">
    <property type="component" value="Unassembled WGS sequence"/>
</dbReference>
<keyword evidence="1" id="KW-0472">Membrane</keyword>
<organism evidence="2 3">
    <name type="scientific">Candidatus Ruania gallistercoris</name>
    <dbReference type="NCBI Taxonomy" id="2838746"/>
    <lineage>
        <taxon>Bacteria</taxon>
        <taxon>Bacillati</taxon>
        <taxon>Actinomycetota</taxon>
        <taxon>Actinomycetes</taxon>
        <taxon>Micrococcales</taxon>
        <taxon>Ruaniaceae</taxon>
        <taxon>Ruania</taxon>
    </lineage>
</organism>
<keyword evidence="1" id="KW-0812">Transmembrane</keyword>
<evidence type="ECO:0000313" key="2">
    <source>
        <dbReference type="EMBL" id="HIZ36345.1"/>
    </source>
</evidence>
<reference evidence="2" key="2">
    <citation type="submission" date="2021-04" db="EMBL/GenBank/DDBJ databases">
        <authorList>
            <person name="Gilroy R."/>
        </authorList>
    </citation>
    <scope>NUCLEOTIDE SEQUENCE</scope>
    <source>
        <strain evidence="2">ChiGjej4B4-7305</strain>
    </source>
</reference>
<dbReference type="AlphaFoldDB" id="A0A9D2EFG6"/>
<accession>A0A9D2EFG6</accession>
<sequence length="96" mass="10309">MDPPKKKPDALAALGLALICLSLLAGLIFTPMETFFAIDHTSEASQQTLDEVSLFAGAAFVLGVLCLLAALIRAVVRHYATRRAVRTQNEVQEPGD</sequence>
<evidence type="ECO:0000313" key="3">
    <source>
        <dbReference type="Proteomes" id="UP000824037"/>
    </source>
</evidence>
<protein>
    <submittedName>
        <fullName evidence="2">Uncharacterized protein</fullName>
    </submittedName>
</protein>
<evidence type="ECO:0000256" key="1">
    <source>
        <dbReference type="SAM" id="Phobius"/>
    </source>
</evidence>
<reference evidence="2" key="1">
    <citation type="journal article" date="2021" name="PeerJ">
        <title>Extensive microbial diversity within the chicken gut microbiome revealed by metagenomics and culture.</title>
        <authorList>
            <person name="Gilroy R."/>
            <person name="Ravi A."/>
            <person name="Getino M."/>
            <person name="Pursley I."/>
            <person name="Horton D.L."/>
            <person name="Alikhan N.F."/>
            <person name="Baker D."/>
            <person name="Gharbi K."/>
            <person name="Hall N."/>
            <person name="Watson M."/>
            <person name="Adriaenssens E.M."/>
            <person name="Foster-Nyarko E."/>
            <person name="Jarju S."/>
            <person name="Secka A."/>
            <person name="Antonio M."/>
            <person name="Oren A."/>
            <person name="Chaudhuri R.R."/>
            <person name="La Ragione R."/>
            <person name="Hildebrand F."/>
            <person name="Pallen M.J."/>
        </authorList>
    </citation>
    <scope>NUCLEOTIDE SEQUENCE</scope>
    <source>
        <strain evidence="2">ChiGjej4B4-7305</strain>
    </source>
</reference>
<gene>
    <name evidence="2" type="ORF">H9815_11250</name>
</gene>
<proteinExistence type="predicted"/>
<name>A0A9D2EFG6_9MICO</name>